<evidence type="ECO:0000313" key="2">
    <source>
        <dbReference type="EMBL" id="KAB7783909.1"/>
    </source>
</evidence>
<feature type="compositionally biased region" description="Polar residues" evidence="1">
    <location>
        <begin position="1"/>
        <end position="12"/>
    </location>
</feature>
<name>A0A833J4E1_9HYPH</name>
<dbReference type="Proteomes" id="UP000469949">
    <property type="component" value="Unassembled WGS sequence"/>
</dbReference>
<gene>
    <name evidence="2" type="ORF">F8B43_3832</name>
</gene>
<proteinExistence type="predicted"/>
<feature type="region of interest" description="Disordered" evidence="1">
    <location>
        <begin position="1"/>
        <end position="64"/>
    </location>
</feature>
<reference evidence="2 3" key="1">
    <citation type="submission" date="2019-10" db="EMBL/GenBank/DDBJ databases">
        <title>Draft Genome Sequence of the Caffeine Degrading Methylotroph Methylorubrum populi PINKEL.</title>
        <authorList>
            <person name="Dawson S.C."/>
            <person name="Zhang X."/>
            <person name="Wright M.E."/>
            <person name="Sharma G."/>
            <person name="Langner J.T."/>
            <person name="Ditty J.L."/>
            <person name="Subuyuj G.A."/>
        </authorList>
    </citation>
    <scope>NUCLEOTIDE SEQUENCE [LARGE SCALE GENOMIC DNA]</scope>
    <source>
        <strain evidence="2 3">Pinkel</strain>
    </source>
</reference>
<dbReference type="AlphaFoldDB" id="A0A833J4E1"/>
<evidence type="ECO:0000256" key="1">
    <source>
        <dbReference type="SAM" id="MobiDB-lite"/>
    </source>
</evidence>
<accession>A0A833J4E1</accession>
<organism evidence="2 3">
    <name type="scientific">Methylorubrum populi</name>
    <dbReference type="NCBI Taxonomy" id="223967"/>
    <lineage>
        <taxon>Bacteria</taxon>
        <taxon>Pseudomonadati</taxon>
        <taxon>Pseudomonadota</taxon>
        <taxon>Alphaproteobacteria</taxon>
        <taxon>Hyphomicrobiales</taxon>
        <taxon>Methylobacteriaceae</taxon>
        <taxon>Methylorubrum</taxon>
    </lineage>
</organism>
<sequence>MSVKPQSQSVASPRSGLPEPGGRRPSPLPHGGRRRGPSAPRRGARDRARSALAVPAVPGIDADPVDPFLDAPPFAALLDADFDDDADDALGPARSFHRAVCGEEGGWP</sequence>
<protein>
    <submittedName>
        <fullName evidence="2">Uncharacterized protein</fullName>
    </submittedName>
</protein>
<evidence type="ECO:0000313" key="3">
    <source>
        <dbReference type="Proteomes" id="UP000469949"/>
    </source>
</evidence>
<comment type="caution">
    <text evidence="2">The sequence shown here is derived from an EMBL/GenBank/DDBJ whole genome shotgun (WGS) entry which is preliminary data.</text>
</comment>
<dbReference type="EMBL" id="WEKV01000014">
    <property type="protein sequence ID" value="KAB7783909.1"/>
    <property type="molecule type" value="Genomic_DNA"/>
</dbReference>